<evidence type="ECO:0000313" key="12">
    <source>
        <dbReference type="EMBL" id="ATP01408.1"/>
    </source>
</evidence>
<dbReference type="Gene3D" id="1.10.287.3510">
    <property type="match status" value="1"/>
</dbReference>
<dbReference type="GO" id="GO:0016020">
    <property type="term" value="C:membrane"/>
    <property type="evidence" value="ECO:0007669"/>
    <property type="project" value="UniProtKB-SubCell"/>
</dbReference>
<dbReference type="Pfam" id="PF00420">
    <property type="entry name" value="Oxidored_q2"/>
    <property type="match status" value="1"/>
</dbReference>
<dbReference type="AlphaFoldDB" id="A0A384XET0"/>
<feature type="transmembrane region" description="Helical" evidence="11">
    <location>
        <begin position="48"/>
        <end position="71"/>
    </location>
</feature>
<keyword evidence="8 11" id="KW-0472">Membrane</keyword>
<evidence type="ECO:0000256" key="2">
    <source>
        <dbReference type="ARBA" id="ARBA00010519"/>
    </source>
</evidence>
<dbReference type="InterPro" id="IPR039428">
    <property type="entry name" value="NUOK/Mnh_C1-like"/>
</dbReference>
<name>A0A384XET0_9HEXA</name>
<accession>A0A384XET0</accession>
<evidence type="ECO:0000256" key="3">
    <source>
        <dbReference type="ARBA" id="ARBA00016612"/>
    </source>
</evidence>
<reference evidence="12" key="1">
    <citation type="submission" date="2017-02" db="EMBL/GenBank/DDBJ databases">
        <title>The complete mitochondrial genome of Bourletiella arvalis (Hexapoda; Collembola).</title>
        <authorList>
            <person name="Leo C."/>
            <person name="Frati F."/>
            <person name="Carapelli A."/>
        </authorList>
    </citation>
    <scope>NUCLEOTIDE SEQUENCE</scope>
</reference>
<evidence type="ECO:0000256" key="9">
    <source>
        <dbReference type="ARBA" id="ARBA00031586"/>
    </source>
</evidence>
<evidence type="ECO:0000256" key="6">
    <source>
        <dbReference type="ARBA" id="ARBA00022989"/>
    </source>
</evidence>
<keyword evidence="5" id="KW-1278">Translocase</keyword>
<evidence type="ECO:0000256" key="1">
    <source>
        <dbReference type="ARBA" id="ARBA00004141"/>
    </source>
</evidence>
<keyword evidence="12" id="KW-0496">Mitochondrion</keyword>
<sequence>MLVPLSIYFSGLFIFSSKRKHLLLTLLSLEYMALGLFLFMFLDLMVSNYFFSLIYITFTACEGALGLSLLISMSRVYGSDYFSVFSMY</sequence>
<evidence type="ECO:0000256" key="7">
    <source>
        <dbReference type="ARBA" id="ARBA00023027"/>
    </source>
</evidence>
<comment type="catalytic activity">
    <reaction evidence="10">
        <text>a ubiquinone + NADH + 5 H(+)(in) = a ubiquinol + NAD(+) + 4 H(+)(out)</text>
        <dbReference type="Rhea" id="RHEA:29091"/>
        <dbReference type="Rhea" id="RHEA-COMP:9565"/>
        <dbReference type="Rhea" id="RHEA-COMP:9566"/>
        <dbReference type="ChEBI" id="CHEBI:15378"/>
        <dbReference type="ChEBI" id="CHEBI:16389"/>
        <dbReference type="ChEBI" id="CHEBI:17976"/>
        <dbReference type="ChEBI" id="CHEBI:57540"/>
        <dbReference type="ChEBI" id="CHEBI:57945"/>
        <dbReference type="EC" id="7.1.1.2"/>
    </reaction>
</comment>
<comment type="subcellular location">
    <subcellularLocation>
        <location evidence="1">Membrane</location>
        <topology evidence="1">Multi-pass membrane protein</topology>
    </subcellularLocation>
</comment>
<evidence type="ECO:0000256" key="10">
    <source>
        <dbReference type="ARBA" id="ARBA00049551"/>
    </source>
</evidence>
<feature type="transmembrane region" description="Helical" evidence="11">
    <location>
        <begin position="21"/>
        <end position="42"/>
    </location>
</feature>
<keyword evidence="4 11" id="KW-0812">Transmembrane</keyword>
<organism evidence="12">
    <name type="scientific">Bourletiella arvalis</name>
    <dbReference type="NCBI Taxonomy" id="2049373"/>
    <lineage>
        <taxon>Eukaryota</taxon>
        <taxon>Metazoa</taxon>
        <taxon>Ecdysozoa</taxon>
        <taxon>Arthropoda</taxon>
        <taxon>Hexapoda</taxon>
        <taxon>Collembola</taxon>
        <taxon>Symphypleona</taxon>
        <taxon>Bourletiellidae</taxon>
        <taxon>Bourletiella</taxon>
    </lineage>
</organism>
<protein>
    <recommendedName>
        <fullName evidence="3">NADH-ubiquinone oxidoreductase chain 4L</fullName>
    </recommendedName>
    <alternativeName>
        <fullName evidence="9">NADH dehydrogenase subunit 4L</fullName>
    </alternativeName>
</protein>
<dbReference type="EMBL" id="KY618680">
    <property type="protein sequence ID" value="ATP01408.1"/>
    <property type="molecule type" value="Genomic_DNA"/>
</dbReference>
<dbReference type="GO" id="GO:0008137">
    <property type="term" value="F:NADH dehydrogenase (ubiquinone) activity"/>
    <property type="evidence" value="ECO:0007669"/>
    <property type="project" value="UniProtKB-EC"/>
</dbReference>
<evidence type="ECO:0000256" key="11">
    <source>
        <dbReference type="SAM" id="Phobius"/>
    </source>
</evidence>
<evidence type="ECO:0000256" key="5">
    <source>
        <dbReference type="ARBA" id="ARBA00022967"/>
    </source>
</evidence>
<evidence type="ECO:0000256" key="8">
    <source>
        <dbReference type="ARBA" id="ARBA00023136"/>
    </source>
</evidence>
<dbReference type="GeneID" id="38281333"/>
<geneLocation type="mitochondrion" evidence="12"/>
<dbReference type="RefSeq" id="YP_009520480.1">
    <property type="nucleotide sequence ID" value="NC_039558.1"/>
</dbReference>
<evidence type="ECO:0000256" key="4">
    <source>
        <dbReference type="ARBA" id="ARBA00022692"/>
    </source>
</evidence>
<proteinExistence type="inferred from homology"/>
<comment type="similarity">
    <text evidence="2">Belongs to the complex I subunit 4L family.</text>
</comment>
<keyword evidence="7" id="KW-0520">NAD</keyword>
<dbReference type="CTD" id="4539"/>
<keyword evidence="6 11" id="KW-1133">Transmembrane helix</keyword>
<gene>
    <name evidence="12" type="primary">ND4L</name>
</gene>